<reference evidence="3 4" key="1">
    <citation type="submission" date="2017-05" db="EMBL/GenBank/DDBJ databases">
        <title>High clonality and local adaptation shapes Vibrionaceae linages within an endangered oasis.</title>
        <authorList>
            <person name="Vazquez-Rosas-Landa M."/>
        </authorList>
    </citation>
    <scope>NUCLEOTIDE SEQUENCE [LARGE SCALE GENOMIC DNA]</scope>
    <source>
        <strain evidence="3 4">P46_P4S1P180</strain>
    </source>
</reference>
<gene>
    <name evidence="3" type="ORF">CAG72_03535</name>
</gene>
<comment type="caution">
    <text evidence="3">The sequence shown here is derived from an EMBL/GenBank/DDBJ whole genome shotgun (WGS) entry which is preliminary data.</text>
</comment>
<evidence type="ECO:0000259" key="2">
    <source>
        <dbReference type="PROSITE" id="PS50076"/>
    </source>
</evidence>
<dbReference type="InterPro" id="IPR001623">
    <property type="entry name" value="DnaJ_domain"/>
</dbReference>
<dbReference type="Gene3D" id="1.10.287.110">
    <property type="entry name" value="DnaJ domain"/>
    <property type="match status" value="1"/>
</dbReference>
<proteinExistence type="predicted"/>
<dbReference type="Proteomes" id="UP000465712">
    <property type="component" value="Unassembled WGS sequence"/>
</dbReference>
<dbReference type="CDD" id="cd06257">
    <property type="entry name" value="DnaJ"/>
    <property type="match status" value="1"/>
</dbReference>
<protein>
    <submittedName>
        <fullName evidence="3">J domain-containing protein</fullName>
    </submittedName>
</protein>
<dbReference type="SMART" id="SM00271">
    <property type="entry name" value="DnaJ"/>
    <property type="match status" value="1"/>
</dbReference>
<feature type="domain" description="J" evidence="2">
    <location>
        <begin position="2"/>
        <end position="83"/>
    </location>
</feature>
<evidence type="ECO:0000256" key="1">
    <source>
        <dbReference type="ARBA" id="ARBA00023186"/>
    </source>
</evidence>
<dbReference type="EMBL" id="WXWW01000059">
    <property type="protein sequence ID" value="NAW64282.1"/>
    <property type="molecule type" value="Genomic_DNA"/>
</dbReference>
<dbReference type="AlphaFoldDB" id="A0A7X4W9I1"/>
<accession>A0A7X4W9I1</accession>
<name>A0A7X4W9I1_9GAMM</name>
<evidence type="ECO:0000313" key="3">
    <source>
        <dbReference type="EMBL" id="NAW64282.1"/>
    </source>
</evidence>
<feature type="non-terminal residue" evidence="3">
    <location>
        <position position="865"/>
    </location>
</feature>
<dbReference type="PROSITE" id="PS50076">
    <property type="entry name" value="DNAJ_2"/>
    <property type="match status" value="1"/>
</dbReference>
<dbReference type="InterPro" id="IPR036869">
    <property type="entry name" value="J_dom_sf"/>
</dbReference>
<sequence>MGIWDVLEIEITTDEAAIKKAYRRKLRQHHPEDDPAGFQRVREAYERALATLNEADGSATAPILDDAEHIVPLSVRVVSDGLAEVVSQFAESLNQLISNPCCRFKQEQWQSWIEPMHLLPITQQQAVSDTAAELIMSNPWLPGEVIEILWQGLGWPLLLTGTERQREVGENLDAWRQQSTSVELADLDRLSGAEQRAALSFLRPFDLALGYGDTEALGQILRQPTTTLFLSSVKFRIRLLKACQACHFYPASVIGSLVKRLVDESAESLTIRDWEVIGEVGLKFDDHPVIHQVSEGFMALNAFGEVAEVQYQQALKNNPLLAMCYAFLRQQWKPLPPVFWRAERRLLPAPESGEAHRMFDWLYGQLIELDQPTFNHRLDFLGLDGLEALLVKAFWAGRFGSWAWMETIRQQLKATKTDFGERFAVTLTLIWLEEQLASQTACVSLQKKLALYETDAFFEVAALIEEEVQSQDKSQWLKCIARHPLVPDSWFHQLIEREILTKQDLWDVSVFPAYADSLSFFRCVNPEFRLSSCWLDAPFDGIFDWALFFFSHMSPVGVQRQKILDTLPVLPSSQADGPFTKLIPFALQPDVYLPDALQSLNVYPEQFVFRSIVDAQVTLLTRTCDQTQLITLAKNGDVAACCALSRLLEHDHFDEAIVYWNLTAAALGRHPHFLDVIVWQQQSLTRLREEKGLKQESYRVTNPTFIHAMLTRDKDWFMSPAEMAEFSPADEAKNFHYPMYHLLTQLHLGLGDKGYDLSALEMFTHRRALQTDLQRETTDVAIAHLEVMYQHRLEQDIQHKGKKAATFSKTNLQWMLVVFCTAWLFSFPSTFGQIGKQDIFQLSASAKEFAKIFFIPLFIYLVWKI</sequence>
<dbReference type="SUPFAM" id="SSF46565">
    <property type="entry name" value="Chaperone J-domain"/>
    <property type="match status" value="1"/>
</dbReference>
<organism evidence="3 4">
    <name type="scientific">Photobacterium halotolerans</name>
    <dbReference type="NCBI Taxonomy" id="265726"/>
    <lineage>
        <taxon>Bacteria</taxon>
        <taxon>Pseudomonadati</taxon>
        <taxon>Pseudomonadota</taxon>
        <taxon>Gammaproteobacteria</taxon>
        <taxon>Vibrionales</taxon>
        <taxon>Vibrionaceae</taxon>
        <taxon>Photobacterium</taxon>
    </lineage>
</organism>
<dbReference type="RefSeq" id="WP_161442913.1">
    <property type="nucleotide sequence ID" value="NZ_WXWW01000059.1"/>
</dbReference>
<evidence type="ECO:0000313" key="4">
    <source>
        <dbReference type="Proteomes" id="UP000465712"/>
    </source>
</evidence>
<keyword evidence="1" id="KW-0143">Chaperone</keyword>